<name>A0ABS1TEX3_9CLOT</name>
<accession>A0ABS1TEX3</accession>
<dbReference type="RefSeq" id="WP_202750674.1">
    <property type="nucleotide sequence ID" value="NZ_JAESWC010000018.1"/>
</dbReference>
<organism evidence="8 9">
    <name type="scientific">Clostridium rhizosphaerae</name>
    <dbReference type="NCBI Taxonomy" id="2803861"/>
    <lineage>
        <taxon>Bacteria</taxon>
        <taxon>Bacillati</taxon>
        <taxon>Bacillota</taxon>
        <taxon>Clostridia</taxon>
        <taxon>Eubacteriales</taxon>
        <taxon>Clostridiaceae</taxon>
        <taxon>Clostridium</taxon>
    </lineage>
</organism>
<keyword evidence="3" id="KW-0813">Transport</keyword>
<dbReference type="EMBL" id="JAESWC010000018">
    <property type="protein sequence ID" value="MBL4937933.1"/>
    <property type="molecule type" value="Genomic_DNA"/>
</dbReference>
<dbReference type="NCBIfam" id="TIGR00801">
    <property type="entry name" value="ncs2"/>
    <property type="match status" value="1"/>
</dbReference>
<evidence type="ECO:0000256" key="5">
    <source>
        <dbReference type="ARBA" id="ARBA00022989"/>
    </source>
</evidence>
<feature type="transmembrane region" description="Helical" evidence="7">
    <location>
        <begin position="375"/>
        <end position="393"/>
    </location>
</feature>
<comment type="caution">
    <text evidence="8">The sequence shown here is derived from an EMBL/GenBank/DDBJ whole genome shotgun (WGS) entry which is preliminary data.</text>
</comment>
<protein>
    <submittedName>
        <fullName evidence="8">Uracil permease</fullName>
    </submittedName>
</protein>
<comment type="similarity">
    <text evidence="2">Belongs to the nucleobase:cation symporter-2 (NCS2) (TC 2.A.40) family.</text>
</comment>
<feature type="transmembrane region" description="Helical" evidence="7">
    <location>
        <begin position="341"/>
        <end position="363"/>
    </location>
</feature>
<dbReference type="PROSITE" id="PS01116">
    <property type="entry name" value="XANTH_URACIL_PERMASE"/>
    <property type="match status" value="1"/>
</dbReference>
<feature type="transmembrane region" description="Helical" evidence="7">
    <location>
        <begin position="192"/>
        <end position="216"/>
    </location>
</feature>
<keyword evidence="5 7" id="KW-1133">Transmembrane helix</keyword>
<evidence type="ECO:0000256" key="2">
    <source>
        <dbReference type="ARBA" id="ARBA00008821"/>
    </source>
</evidence>
<evidence type="ECO:0000256" key="1">
    <source>
        <dbReference type="ARBA" id="ARBA00004141"/>
    </source>
</evidence>
<feature type="transmembrane region" description="Helical" evidence="7">
    <location>
        <begin position="165"/>
        <end position="185"/>
    </location>
</feature>
<dbReference type="InterPro" id="IPR006043">
    <property type="entry name" value="NCS2"/>
</dbReference>
<feature type="transmembrane region" description="Helical" evidence="7">
    <location>
        <begin position="313"/>
        <end position="335"/>
    </location>
</feature>
<dbReference type="PANTHER" id="PTHR42810">
    <property type="entry name" value="PURINE PERMEASE C1399.01C-RELATED"/>
    <property type="match status" value="1"/>
</dbReference>
<dbReference type="Pfam" id="PF00860">
    <property type="entry name" value="Xan_ur_permease"/>
    <property type="match status" value="1"/>
</dbReference>
<feature type="transmembrane region" description="Helical" evidence="7">
    <location>
        <begin position="95"/>
        <end position="113"/>
    </location>
</feature>
<evidence type="ECO:0000256" key="3">
    <source>
        <dbReference type="ARBA" id="ARBA00022448"/>
    </source>
</evidence>
<gene>
    <name evidence="8" type="primary">uraA</name>
    <name evidence="8" type="ORF">JK636_19675</name>
</gene>
<evidence type="ECO:0000256" key="6">
    <source>
        <dbReference type="ARBA" id="ARBA00023136"/>
    </source>
</evidence>
<evidence type="ECO:0000313" key="9">
    <source>
        <dbReference type="Proteomes" id="UP000632377"/>
    </source>
</evidence>
<evidence type="ECO:0000256" key="4">
    <source>
        <dbReference type="ARBA" id="ARBA00022692"/>
    </source>
</evidence>
<dbReference type="InterPro" id="IPR006042">
    <property type="entry name" value="Xan_ur_permease"/>
</dbReference>
<proteinExistence type="inferred from homology"/>
<reference evidence="8 9" key="1">
    <citation type="submission" date="2021-01" db="EMBL/GenBank/DDBJ databases">
        <title>Genome public.</title>
        <authorList>
            <person name="Liu C."/>
            <person name="Sun Q."/>
        </authorList>
    </citation>
    <scope>NUCLEOTIDE SEQUENCE [LARGE SCALE GENOMIC DNA]</scope>
    <source>
        <strain evidence="8 9">YIM B02515</strain>
    </source>
</reference>
<evidence type="ECO:0000256" key="7">
    <source>
        <dbReference type="SAM" id="Phobius"/>
    </source>
</evidence>
<evidence type="ECO:0000313" key="8">
    <source>
        <dbReference type="EMBL" id="MBL4937933.1"/>
    </source>
</evidence>
<dbReference type="Proteomes" id="UP000632377">
    <property type="component" value="Unassembled WGS sequence"/>
</dbReference>
<dbReference type="PANTHER" id="PTHR42810:SF2">
    <property type="entry name" value="PURINE PERMEASE C1399.01C-RELATED"/>
    <property type="match status" value="1"/>
</dbReference>
<dbReference type="NCBIfam" id="NF007995">
    <property type="entry name" value="PRK10720.1"/>
    <property type="match status" value="1"/>
</dbReference>
<feature type="transmembrane region" description="Helical" evidence="7">
    <location>
        <begin position="399"/>
        <end position="419"/>
    </location>
</feature>
<keyword evidence="4 7" id="KW-0812">Transmembrane</keyword>
<keyword evidence="6 7" id="KW-0472">Membrane</keyword>
<comment type="subcellular location">
    <subcellularLocation>
        <location evidence="1">Membrane</location>
        <topology evidence="1">Multi-pass membrane protein</topology>
    </subcellularLocation>
</comment>
<feature type="transmembrane region" description="Helical" evidence="7">
    <location>
        <begin position="236"/>
        <end position="257"/>
    </location>
</feature>
<sequence length="440" mass="46723">MKNYIDIEERLPILETIPLSFQHLTAMFGATILVPLLFNVNPAIALLMNGLGTLLYSFVTKGKIPAYLGSSFAFLAPTFVILGSGASFAHAQSGFIFFGIFFVIISFIIKYVGIKWIDVVMPPPVMGSVVAVIGLELAPTAAQMAGLAPSATKVGQVVAAYTPDWRIITVSMFTLFVGVIGSVVFRKFFKIIPILTAVVSGYILAAIMGMVDFSAVANAPWFKLPQFTAPVFDLKAVFIIAPACLVVLAEHISHLIVTGNITDRDLISDPGLHLSLLGDGLSNIISGFAGSPPNTTYGENIGVMALTKVYSVWVIRGAAILAVVFSCIGKVAAAIQSIPAPVMGGITILLYGVIASSGLRMFVEQKVDLSKSYNMILAAITFAIGVSGASIKLPGDVELKGMALAAVIGMLLSIMFYVIHKLGIMNEDYIINSNDNSANM</sequence>
<feature type="transmembrane region" description="Helical" evidence="7">
    <location>
        <begin position="66"/>
        <end position="89"/>
    </location>
</feature>
<keyword evidence="9" id="KW-1185">Reference proteome</keyword>